<comment type="caution">
    <text evidence="2">The sequence shown here is derived from an EMBL/GenBank/DDBJ whole genome shotgun (WGS) entry which is preliminary data.</text>
</comment>
<name>A0A921Q5Q1_SORBI</name>
<dbReference type="EMBL" id="CM027689">
    <property type="protein sequence ID" value="KAG0515498.1"/>
    <property type="molecule type" value="Genomic_DNA"/>
</dbReference>
<feature type="region of interest" description="Disordered" evidence="1">
    <location>
        <begin position="136"/>
        <end position="161"/>
    </location>
</feature>
<dbReference type="Proteomes" id="UP000807115">
    <property type="component" value="Chromosome 10"/>
</dbReference>
<protein>
    <submittedName>
        <fullName evidence="2">Uncharacterized protein</fullName>
    </submittedName>
</protein>
<accession>A0A921Q5Q1</accession>
<proteinExistence type="predicted"/>
<feature type="compositionally biased region" description="Polar residues" evidence="1">
    <location>
        <begin position="70"/>
        <end position="82"/>
    </location>
</feature>
<gene>
    <name evidence="2" type="ORF">BDA96_10G283900</name>
</gene>
<dbReference type="AlphaFoldDB" id="A0A921Q5Q1"/>
<evidence type="ECO:0000313" key="2">
    <source>
        <dbReference type="EMBL" id="KAG0515498.1"/>
    </source>
</evidence>
<evidence type="ECO:0000256" key="1">
    <source>
        <dbReference type="SAM" id="MobiDB-lite"/>
    </source>
</evidence>
<feature type="compositionally biased region" description="Basic and acidic residues" evidence="1">
    <location>
        <begin position="147"/>
        <end position="161"/>
    </location>
</feature>
<feature type="region of interest" description="Disordered" evidence="1">
    <location>
        <begin position="53"/>
        <end position="84"/>
    </location>
</feature>
<reference evidence="2" key="1">
    <citation type="journal article" date="2019" name="BMC Genomics">
        <title>A new reference genome for Sorghum bicolor reveals high levels of sequence similarity between sweet and grain genotypes: implications for the genetics of sugar metabolism.</title>
        <authorList>
            <person name="Cooper E.A."/>
            <person name="Brenton Z.W."/>
            <person name="Flinn B.S."/>
            <person name="Jenkins J."/>
            <person name="Shu S."/>
            <person name="Flowers D."/>
            <person name="Luo F."/>
            <person name="Wang Y."/>
            <person name="Xia P."/>
            <person name="Barry K."/>
            <person name="Daum C."/>
            <person name="Lipzen A."/>
            <person name="Yoshinaga Y."/>
            <person name="Schmutz J."/>
            <person name="Saski C."/>
            <person name="Vermerris W."/>
            <person name="Kresovich S."/>
        </authorList>
    </citation>
    <scope>NUCLEOTIDE SEQUENCE</scope>
</reference>
<organism evidence="2 3">
    <name type="scientific">Sorghum bicolor</name>
    <name type="common">Sorghum</name>
    <name type="synonym">Sorghum vulgare</name>
    <dbReference type="NCBI Taxonomy" id="4558"/>
    <lineage>
        <taxon>Eukaryota</taxon>
        <taxon>Viridiplantae</taxon>
        <taxon>Streptophyta</taxon>
        <taxon>Embryophyta</taxon>
        <taxon>Tracheophyta</taxon>
        <taxon>Spermatophyta</taxon>
        <taxon>Magnoliopsida</taxon>
        <taxon>Liliopsida</taxon>
        <taxon>Poales</taxon>
        <taxon>Poaceae</taxon>
        <taxon>PACMAD clade</taxon>
        <taxon>Panicoideae</taxon>
        <taxon>Andropogonodae</taxon>
        <taxon>Andropogoneae</taxon>
        <taxon>Sorghinae</taxon>
        <taxon>Sorghum</taxon>
    </lineage>
</organism>
<evidence type="ECO:0000313" key="3">
    <source>
        <dbReference type="Proteomes" id="UP000807115"/>
    </source>
</evidence>
<sequence>MRASTYGSDGTDDREGSRALTLLTHCAAFAGVGPGLPFPSTNGRSTVRQAQCGVRTPPGAAARRRRQMLAGQTRQRPATSSARAAGRLPHAGRFLHAFLSFVRSVRTSDHACVRWACGYACTMSHVHAAFTAAVNNGGDAAPATGSEEDRERTTMDEEDPVSRAAEKAADVAGKVRGVAEEVKEAGREVKDRAREVGEDVKESSAIYGARLGRSSAAIVVYAYSTIPL</sequence>
<reference evidence="2" key="2">
    <citation type="submission" date="2020-10" db="EMBL/GenBank/DDBJ databases">
        <authorList>
            <person name="Cooper E.A."/>
            <person name="Brenton Z.W."/>
            <person name="Flinn B.S."/>
            <person name="Jenkins J."/>
            <person name="Shu S."/>
            <person name="Flowers D."/>
            <person name="Luo F."/>
            <person name="Wang Y."/>
            <person name="Xia P."/>
            <person name="Barry K."/>
            <person name="Daum C."/>
            <person name="Lipzen A."/>
            <person name="Yoshinaga Y."/>
            <person name="Schmutz J."/>
            <person name="Saski C."/>
            <person name="Vermerris W."/>
            <person name="Kresovich S."/>
        </authorList>
    </citation>
    <scope>NUCLEOTIDE SEQUENCE</scope>
</reference>